<protein>
    <submittedName>
        <fullName evidence="1">Uncharacterized protein</fullName>
    </submittedName>
</protein>
<name>A0A3S5DZ57_9STRE</name>
<keyword evidence="2" id="KW-1185">Reference proteome</keyword>
<proteinExistence type="predicted"/>
<evidence type="ECO:0000313" key="1">
    <source>
        <dbReference type="EMBL" id="VED67153.1"/>
    </source>
</evidence>
<sequence>MIRNNKGLLQIDKRESGSMITRDKFLERINQEGFSFSIEIPRRIFWDFKSLVFRRRISEEDLYQMFYNYCRELENCLRESGEERRLLFNKFPVSPIHDKYKTEFDTTAPNGRTFRFEFVFGNDNRLKVYNIVETVNGRKKNKPMEIVKDIVDSL</sequence>
<dbReference type="Proteomes" id="UP000270025">
    <property type="component" value="Chromosome"/>
</dbReference>
<accession>A0A3S5DZ57</accession>
<dbReference type="EMBL" id="LR134266">
    <property type="protein sequence ID" value="VED67153.1"/>
    <property type="molecule type" value="Genomic_DNA"/>
</dbReference>
<gene>
    <name evidence="1" type="ORF">NCTC3166_00969</name>
</gene>
<reference evidence="1 2" key="1">
    <citation type="submission" date="2018-12" db="EMBL/GenBank/DDBJ databases">
        <authorList>
            <consortium name="Pathogen Informatics"/>
        </authorList>
    </citation>
    <scope>NUCLEOTIDE SEQUENCE [LARGE SCALE GENOMIC DNA]</scope>
    <source>
        <strain evidence="1 2">NCTC3166</strain>
    </source>
</reference>
<evidence type="ECO:0000313" key="2">
    <source>
        <dbReference type="Proteomes" id="UP000270025"/>
    </source>
</evidence>
<dbReference type="RefSeq" id="WP_232011397.1">
    <property type="nucleotide sequence ID" value="NZ_LR134266.1"/>
</dbReference>
<dbReference type="KEGG" id="svf:NCTC3166_00969"/>
<dbReference type="AlphaFoldDB" id="A0A3S5DZ57"/>
<organism evidence="1 2">
    <name type="scientific">Streptococcus viridans</name>
    <dbReference type="NCBI Taxonomy" id="78535"/>
    <lineage>
        <taxon>Bacteria</taxon>
        <taxon>Bacillati</taxon>
        <taxon>Bacillota</taxon>
        <taxon>Bacilli</taxon>
        <taxon>Lactobacillales</taxon>
        <taxon>Streptococcaceae</taxon>
        <taxon>Streptococcus</taxon>
    </lineage>
</organism>